<evidence type="ECO:0000256" key="8">
    <source>
        <dbReference type="ARBA" id="ARBA00023242"/>
    </source>
</evidence>
<dbReference type="GO" id="GO:0005634">
    <property type="term" value="C:nucleus"/>
    <property type="evidence" value="ECO:0007669"/>
    <property type="project" value="UniProtKB-SubCell"/>
</dbReference>
<keyword evidence="12" id="KW-1185">Reference proteome</keyword>
<dbReference type="InterPro" id="IPR029063">
    <property type="entry name" value="SAM-dependent_MTases_sf"/>
</dbReference>
<evidence type="ECO:0000256" key="2">
    <source>
        <dbReference type="ARBA" id="ARBA00004496"/>
    </source>
</evidence>
<feature type="region of interest" description="Disordered" evidence="10">
    <location>
        <begin position="1"/>
        <end position="40"/>
    </location>
</feature>
<accession>A0A5J5F8D8</accession>
<keyword evidence="4" id="KW-0963">Cytoplasm</keyword>
<dbReference type="Gene3D" id="3.40.50.150">
    <property type="entry name" value="Vaccinia Virus protein VP39"/>
    <property type="match status" value="1"/>
</dbReference>
<evidence type="ECO:0000256" key="9">
    <source>
        <dbReference type="ARBA" id="ARBA00038126"/>
    </source>
</evidence>
<evidence type="ECO:0000256" key="10">
    <source>
        <dbReference type="SAM" id="MobiDB-lite"/>
    </source>
</evidence>
<keyword evidence="6" id="KW-0808">Transferase</keyword>
<evidence type="ECO:0000256" key="1">
    <source>
        <dbReference type="ARBA" id="ARBA00004123"/>
    </source>
</evidence>
<evidence type="ECO:0000313" key="12">
    <source>
        <dbReference type="Proteomes" id="UP000326924"/>
    </source>
</evidence>
<dbReference type="GO" id="GO:0018064">
    <property type="term" value="F:protein-L-histidine N-tele-methyltransferase activity"/>
    <property type="evidence" value="ECO:0007669"/>
    <property type="project" value="UniProtKB-EC"/>
</dbReference>
<evidence type="ECO:0000256" key="3">
    <source>
        <dbReference type="ARBA" id="ARBA00012533"/>
    </source>
</evidence>
<dbReference type="PANTHER" id="PTHR14614">
    <property type="entry name" value="HEPATOCELLULAR CARCINOMA-ASSOCIATED ANTIGEN"/>
    <property type="match status" value="1"/>
</dbReference>
<dbReference type="EMBL" id="VXIS01000016">
    <property type="protein sequence ID" value="KAA8913309.1"/>
    <property type="molecule type" value="Genomic_DNA"/>
</dbReference>
<dbReference type="GO" id="GO:0032259">
    <property type="term" value="P:methylation"/>
    <property type="evidence" value="ECO:0007669"/>
    <property type="project" value="UniProtKB-KW"/>
</dbReference>
<name>A0A5J5F8D8_9PEZI</name>
<dbReference type="AlphaFoldDB" id="A0A5J5F8D8"/>
<keyword evidence="7" id="KW-0949">S-adenosyl-L-methionine</keyword>
<evidence type="ECO:0000256" key="5">
    <source>
        <dbReference type="ARBA" id="ARBA00022603"/>
    </source>
</evidence>
<keyword evidence="5" id="KW-0489">Methyltransferase</keyword>
<gene>
    <name evidence="11" type="ORF">FN846DRAFT_772267</name>
</gene>
<dbReference type="FunCoup" id="A0A5J5F8D8">
    <property type="interactions" value="1664"/>
</dbReference>
<dbReference type="EC" id="2.1.1.85" evidence="3"/>
<evidence type="ECO:0000313" key="11">
    <source>
        <dbReference type="EMBL" id="KAA8913309.1"/>
    </source>
</evidence>
<dbReference type="InterPro" id="IPR019410">
    <property type="entry name" value="Methyltransf_16"/>
</dbReference>
<protein>
    <recommendedName>
        <fullName evidence="3">protein-histidine N-methyltransferase</fullName>
        <ecNumber evidence="3">2.1.1.85</ecNumber>
    </recommendedName>
</protein>
<dbReference type="PANTHER" id="PTHR14614:SF39">
    <property type="entry name" value="HISTIDINE PROTEIN METHYLTRANSFERASE 1 HOMOLOG"/>
    <property type="match status" value="1"/>
</dbReference>
<comment type="caution">
    <text evidence="11">The sequence shown here is derived from an EMBL/GenBank/DDBJ whole genome shotgun (WGS) entry which is preliminary data.</text>
</comment>
<sequence length="330" mass="35357">MSFKFNFSSADSDSDSEDASAAAAPVTSKTHVESESLPAQSHTLPALLSAVPRNLSYSHIPTVPPLPRRELYDVRMQLMAEDDLSPASTAARQVLVLGAEDIRTRVYEGGLKSWECSLDLAMYLSETEAAVLEGKAAVSLLELGCGTAVPSLFLFRRLLERGGRARLVLADYNVDVLRLVTVPNLLLVWALTTKLGSAEEAGDLDASEELRQEFLADLDRRGIAIELVSGSWGGGMLDIVGRDTFDLVLGSETIYSPATTPEFTQVLLHSLKKGGGKGLVAAKRIYFGVGGSVEDFVGGVEKLGWAVKTARDVVDVGVGRVIVEVSHNIP</sequence>
<proteinExistence type="inferred from homology"/>
<comment type="subcellular location">
    <subcellularLocation>
        <location evidence="2">Cytoplasm</location>
    </subcellularLocation>
    <subcellularLocation>
        <location evidence="1">Nucleus</location>
    </subcellularLocation>
</comment>
<evidence type="ECO:0000256" key="6">
    <source>
        <dbReference type="ARBA" id="ARBA00022679"/>
    </source>
</evidence>
<dbReference type="GO" id="GO:0005737">
    <property type="term" value="C:cytoplasm"/>
    <property type="evidence" value="ECO:0007669"/>
    <property type="project" value="UniProtKB-SubCell"/>
</dbReference>
<dbReference type="SUPFAM" id="SSF53335">
    <property type="entry name" value="S-adenosyl-L-methionine-dependent methyltransferases"/>
    <property type="match status" value="1"/>
</dbReference>
<comment type="similarity">
    <text evidence="9">Belongs to the methyltransferase superfamily. METTL18 family.</text>
</comment>
<dbReference type="OrthoDB" id="1723750at2759"/>
<reference evidence="11 12" key="1">
    <citation type="submission" date="2019-09" db="EMBL/GenBank/DDBJ databases">
        <title>Draft genome of the ectomycorrhizal ascomycete Sphaerosporella brunnea.</title>
        <authorList>
            <consortium name="DOE Joint Genome Institute"/>
            <person name="Benucci G.M."/>
            <person name="Marozzi G."/>
            <person name="Antonielli L."/>
            <person name="Sanchez S."/>
            <person name="Marco P."/>
            <person name="Wang X."/>
            <person name="Falini L.B."/>
            <person name="Barry K."/>
            <person name="Haridas S."/>
            <person name="Lipzen A."/>
            <person name="Labutti K."/>
            <person name="Grigoriev I.V."/>
            <person name="Murat C."/>
            <person name="Martin F."/>
            <person name="Albertini E."/>
            <person name="Donnini D."/>
            <person name="Bonito G."/>
        </authorList>
    </citation>
    <scope>NUCLEOTIDE SEQUENCE [LARGE SCALE GENOMIC DNA]</scope>
    <source>
        <strain evidence="11 12">Sb_GMNB300</strain>
    </source>
</reference>
<organism evidence="11 12">
    <name type="scientific">Sphaerosporella brunnea</name>
    <dbReference type="NCBI Taxonomy" id="1250544"/>
    <lineage>
        <taxon>Eukaryota</taxon>
        <taxon>Fungi</taxon>
        <taxon>Dikarya</taxon>
        <taxon>Ascomycota</taxon>
        <taxon>Pezizomycotina</taxon>
        <taxon>Pezizomycetes</taxon>
        <taxon>Pezizales</taxon>
        <taxon>Pyronemataceae</taxon>
        <taxon>Sphaerosporella</taxon>
    </lineage>
</organism>
<dbReference type="InParanoid" id="A0A5J5F8D8"/>
<keyword evidence="8" id="KW-0539">Nucleus</keyword>
<evidence type="ECO:0000256" key="7">
    <source>
        <dbReference type="ARBA" id="ARBA00022691"/>
    </source>
</evidence>
<dbReference type="Proteomes" id="UP000326924">
    <property type="component" value="Unassembled WGS sequence"/>
</dbReference>
<evidence type="ECO:0000256" key="4">
    <source>
        <dbReference type="ARBA" id="ARBA00022490"/>
    </source>
</evidence>